<feature type="transmembrane region" description="Helical" evidence="8">
    <location>
        <begin position="279"/>
        <end position="300"/>
    </location>
</feature>
<dbReference type="InterPro" id="IPR050352">
    <property type="entry name" value="ABCG_transporters"/>
</dbReference>
<name>A0A168HUG5_CORDF</name>
<evidence type="ECO:0000256" key="5">
    <source>
        <dbReference type="ARBA" id="ARBA00022840"/>
    </source>
</evidence>
<feature type="transmembrane region" description="Helical" evidence="8">
    <location>
        <begin position="866"/>
        <end position="887"/>
    </location>
</feature>
<keyword evidence="11" id="KW-1185">Reference proteome</keyword>
<dbReference type="AlphaFoldDB" id="A0A168HUG5"/>
<evidence type="ECO:0000256" key="1">
    <source>
        <dbReference type="ARBA" id="ARBA00004141"/>
    </source>
</evidence>
<dbReference type="GO" id="GO:0016887">
    <property type="term" value="F:ATP hydrolysis activity"/>
    <property type="evidence" value="ECO:0007669"/>
    <property type="project" value="InterPro"/>
</dbReference>
<dbReference type="CDD" id="cd03213">
    <property type="entry name" value="ABCG_EPDR"/>
    <property type="match status" value="1"/>
</dbReference>
<organism evidence="10 11">
    <name type="scientific">Akanthomyces lecanii RCEF 1005</name>
    <dbReference type="NCBI Taxonomy" id="1081108"/>
    <lineage>
        <taxon>Eukaryota</taxon>
        <taxon>Fungi</taxon>
        <taxon>Dikarya</taxon>
        <taxon>Ascomycota</taxon>
        <taxon>Pezizomycotina</taxon>
        <taxon>Sordariomycetes</taxon>
        <taxon>Hypocreomycetidae</taxon>
        <taxon>Hypocreales</taxon>
        <taxon>Cordycipitaceae</taxon>
        <taxon>Akanthomyces</taxon>
        <taxon>Cordyceps confragosa</taxon>
    </lineage>
</organism>
<evidence type="ECO:0000256" key="2">
    <source>
        <dbReference type="ARBA" id="ARBA00022448"/>
    </source>
</evidence>
<gene>
    <name evidence="10" type="ORF">LEL_05104</name>
</gene>
<dbReference type="SMART" id="SM00382">
    <property type="entry name" value="AAA"/>
    <property type="match status" value="1"/>
</dbReference>
<comment type="subcellular location">
    <subcellularLocation>
        <location evidence="1">Membrane</location>
        <topology evidence="1">Multi-pass membrane protein</topology>
    </subcellularLocation>
</comment>
<feature type="transmembrane region" description="Helical" evidence="8">
    <location>
        <begin position="976"/>
        <end position="996"/>
    </location>
</feature>
<keyword evidence="7 8" id="KW-0472">Membrane</keyword>
<dbReference type="PROSITE" id="PS00211">
    <property type="entry name" value="ABC_TRANSPORTER_1"/>
    <property type="match status" value="1"/>
</dbReference>
<sequence>MSNGANSSLSREFTADQLPQDPFLPLSELQGPIFLDTEACFCALQSVELDQGKDAVAWQCVGDQTKAYKTLDGKWFPAKNGNKSVATSFSDASNPPDTDKPLFFDDNAKDLVDLKDKKTLGVYNGACTGKNNTKFSQSIYEANEQIAANQYPISGVPCFQPGAVPLKIQYADSWQKNGCSEGFLCQNNTLNSLPVFCPPVKECLEGRLAGSTCKLNGTNIPMGYFEPVVCQEGWYCPPDKHGKATLLCPAGHYCQPGAATPTPCAVGSRCPEGSKKETYFVPLAIMIILDIFLLLGVLLLRFRSRLHSTSTARGVAFLEKTKGMSALQASMGQYERLDDENEHETGQQEMIPMGSTYMPGRDGWHGFQAVFDMYSQTGEAETKPANSVELNPQLKAFVDSMRRATDAQDFGLSFGYSGLSFHPKSSPRPILQNVTGSIEVGSLVAVMGGSGAGKSTFVNVLMGKTTHTGGTVTINGVPSKISRYKKLIGYVPQDDIVLPELTVFENILHSARIRLPRNWKDEDIKSHVECVIDCLELSHVRDSRVGSIGKPILSGGQRKRVSIGMELAAAPMAIFLDEPTSGLDATAASSIMKTLKALARLGISVITIIHQPRVEIFEILDNLILLANGQIIYEGTQMGASQYFVNIGFQFPPHSNYADVITDIITGNGRDYKKSGDVSKDALIAHWASHMTTLPQRQQSNNYRASSVYNEKSIKQVLVQRGAPRWKQMWLCLSRAMTQQYRMKGAFVAEMGLAGLAGLLLGLAMNSRNGVMFKGLYNSPFEQLSVATDFASAPQLALLIAIAIGLVSGAPGVKTFSEELQLHKREAEAGHSRVAYFVAKNLYVFPRMLLGCLHFTTPLMLLATPIIPWGIAFLANAFYFYCIYGLASCISMAVRREDAPLLATMISLIVGILSGSAPPLSSAKKWHMEWLWRASPGTWLAELYFGQLVEPLRYLYSVDLAAKATGFHLDFLWRNMAILVGIGTIYRLVAYVGLVFGHRLRR</sequence>
<dbReference type="InterPro" id="IPR003593">
    <property type="entry name" value="AAA+_ATPase"/>
</dbReference>
<keyword evidence="5" id="KW-0067">ATP-binding</keyword>
<keyword evidence="3 8" id="KW-0812">Transmembrane</keyword>
<dbReference type="InterPro" id="IPR013525">
    <property type="entry name" value="ABC2_TM"/>
</dbReference>
<evidence type="ECO:0000256" key="4">
    <source>
        <dbReference type="ARBA" id="ARBA00022741"/>
    </source>
</evidence>
<evidence type="ECO:0000256" key="8">
    <source>
        <dbReference type="SAM" id="Phobius"/>
    </source>
</evidence>
<dbReference type="PROSITE" id="PS50893">
    <property type="entry name" value="ABC_TRANSPORTER_2"/>
    <property type="match status" value="1"/>
</dbReference>
<dbReference type="InterPro" id="IPR027417">
    <property type="entry name" value="P-loop_NTPase"/>
</dbReference>
<dbReference type="OrthoDB" id="66620at2759"/>
<feature type="domain" description="ABC transporter" evidence="9">
    <location>
        <begin position="414"/>
        <end position="653"/>
    </location>
</feature>
<feature type="transmembrane region" description="Helical" evidence="8">
    <location>
        <begin position="793"/>
        <end position="813"/>
    </location>
</feature>
<evidence type="ECO:0000313" key="11">
    <source>
        <dbReference type="Proteomes" id="UP000076881"/>
    </source>
</evidence>
<keyword evidence="4" id="KW-0547">Nucleotide-binding</keyword>
<dbReference type="GO" id="GO:0140359">
    <property type="term" value="F:ABC-type transporter activity"/>
    <property type="evidence" value="ECO:0007669"/>
    <property type="project" value="InterPro"/>
</dbReference>
<dbReference type="GO" id="GO:0005524">
    <property type="term" value="F:ATP binding"/>
    <property type="evidence" value="ECO:0007669"/>
    <property type="project" value="UniProtKB-KW"/>
</dbReference>
<evidence type="ECO:0000256" key="6">
    <source>
        <dbReference type="ARBA" id="ARBA00022989"/>
    </source>
</evidence>
<dbReference type="Proteomes" id="UP000076881">
    <property type="component" value="Unassembled WGS sequence"/>
</dbReference>
<dbReference type="GO" id="GO:0016020">
    <property type="term" value="C:membrane"/>
    <property type="evidence" value="ECO:0007669"/>
    <property type="project" value="UniProtKB-SubCell"/>
</dbReference>
<keyword evidence="2" id="KW-0813">Transport</keyword>
<feature type="transmembrane region" description="Helical" evidence="8">
    <location>
        <begin position="899"/>
        <end position="920"/>
    </location>
</feature>
<comment type="caution">
    <text evidence="10">The sequence shown here is derived from an EMBL/GenBank/DDBJ whole genome shotgun (WGS) entry which is preliminary data.</text>
</comment>
<proteinExistence type="predicted"/>
<accession>A0A168HUG5</accession>
<dbReference type="PANTHER" id="PTHR48041">
    <property type="entry name" value="ABC TRANSPORTER G FAMILY MEMBER 28"/>
    <property type="match status" value="1"/>
</dbReference>
<feature type="transmembrane region" description="Helical" evidence="8">
    <location>
        <begin position="745"/>
        <end position="765"/>
    </location>
</feature>
<dbReference type="Gene3D" id="3.40.50.300">
    <property type="entry name" value="P-loop containing nucleotide triphosphate hydrolases"/>
    <property type="match status" value="1"/>
</dbReference>
<dbReference type="FunFam" id="3.40.50.300:FF:000367">
    <property type="entry name" value="ABC transporter G family member 24"/>
    <property type="match status" value="1"/>
</dbReference>
<dbReference type="SUPFAM" id="SSF52540">
    <property type="entry name" value="P-loop containing nucleoside triphosphate hydrolases"/>
    <property type="match status" value="1"/>
</dbReference>
<dbReference type="InterPro" id="IPR017871">
    <property type="entry name" value="ABC_transporter-like_CS"/>
</dbReference>
<dbReference type="Pfam" id="PF01061">
    <property type="entry name" value="ABC2_membrane"/>
    <property type="match status" value="1"/>
</dbReference>
<evidence type="ECO:0000256" key="3">
    <source>
        <dbReference type="ARBA" id="ARBA00022692"/>
    </source>
</evidence>
<reference evidence="10 11" key="1">
    <citation type="journal article" date="2016" name="Genome Biol. Evol.">
        <title>Divergent and convergent evolution of fungal pathogenicity.</title>
        <authorList>
            <person name="Shang Y."/>
            <person name="Xiao G."/>
            <person name="Zheng P."/>
            <person name="Cen K."/>
            <person name="Zhan S."/>
            <person name="Wang C."/>
        </authorList>
    </citation>
    <scope>NUCLEOTIDE SEQUENCE [LARGE SCALE GENOMIC DNA]</scope>
    <source>
        <strain evidence="10 11">RCEF 1005</strain>
    </source>
</reference>
<dbReference type="InterPro" id="IPR043926">
    <property type="entry name" value="ABCG_dom"/>
</dbReference>
<dbReference type="EMBL" id="AZHF01000003">
    <property type="protein sequence ID" value="OAA78281.1"/>
    <property type="molecule type" value="Genomic_DNA"/>
</dbReference>
<evidence type="ECO:0000256" key="7">
    <source>
        <dbReference type="ARBA" id="ARBA00023136"/>
    </source>
</evidence>
<keyword evidence="6 8" id="KW-1133">Transmembrane helix</keyword>
<evidence type="ECO:0000259" key="9">
    <source>
        <dbReference type="PROSITE" id="PS50893"/>
    </source>
</evidence>
<evidence type="ECO:0000313" key="10">
    <source>
        <dbReference type="EMBL" id="OAA78281.1"/>
    </source>
</evidence>
<protein>
    <submittedName>
        <fullName evidence="10">ABC transporter-like protein</fullName>
    </submittedName>
</protein>
<dbReference type="PANTHER" id="PTHR48041:SF91">
    <property type="entry name" value="ABC TRANSPORTER G FAMILY MEMBER 28"/>
    <property type="match status" value="1"/>
</dbReference>
<dbReference type="STRING" id="1081108.A0A168HUG5"/>
<dbReference type="Pfam" id="PF19055">
    <property type="entry name" value="ABC2_membrane_7"/>
    <property type="match status" value="1"/>
</dbReference>
<feature type="transmembrane region" description="Helical" evidence="8">
    <location>
        <begin position="834"/>
        <end position="860"/>
    </location>
</feature>
<dbReference type="Pfam" id="PF00005">
    <property type="entry name" value="ABC_tran"/>
    <property type="match status" value="1"/>
</dbReference>
<dbReference type="InterPro" id="IPR003439">
    <property type="entry name" value="ABC_transporter-like_ATP-bd"/>
</dbReference>